<gene>
    <name evidence="3" type="ORF">D7294_02260</name>
</gene>
<dbReference type="InterPro" id="IPR041413">
    <property type="entry name" value="MLTR_LBD"/>
</dbReference>
<sequence>MGSSTNRRRELAEFLRSRRERRRPEDVGLAPGGRRRTPGLRREEVAALAGLSVTWYTWLEQGREIRGSRQVLRSLVDVLGLDAVETAHLFRLAGEVPPSETTTASAEVSAHYQVLLDQLDPNPAFILNRRFDVIAWNRGCELLYSDLTRFPPARRNILWLAFASEEVRSTSDDWERDAAQSVALFRAQIGEGVLHPDIAALIAELEAESEDFKRLWHLKDLAAFTSESRKMHHPKLGRVTFEYIKMHAADNEQTLVAYLAPKGSELARQLAELVERG</sequence>
<dbReference type="GO" id="GO:0003677">
    <property type="term" value="F:DNA binding"/>
    <property type="evidence" value="ECO:0007669"/>
    <property type="project" value="InterPro"/>
</dbReference>
<evidence type="ECO:0000313" key="3">
    <source>
        <dbReference type="EMBL" id="RKN47028.1"/>
    </source>
</evidence>
<dbReference type="RefSeq" id="WP_120674788.1">
    <property type="nucleotide sequence ID" value="NZ_RBAL01000001.1"/>
</dbReference>
<reference evidence="3 4" key="1">
    <citation type="journal article" date="2014" name="Int. J. Syst. Evol. Microbiol.">
        <title>Streptomyces hoynatensis sp. nov., isolated from deep marine sediment.</title>
        <authorList>
            <person name="Veyisoglu A."/>
            <person name="Sahin N."/>
        </authorList>
    </citation>
    <scope>NUCLEOTIDE SEQUENCE [LARGE SCALE GENOMIC DNA]</scope>
    <source>
        <strain evidence="3 4">KCTC 29097</strain>
    </source>
</reference>
<comment type="caution">
    <text evidence="3">The sequence shown here is derived from an EMBL/GenBank/DDBJ whole genome shotgun (WGS) entry which is preliminary data.</text>
</comment>
<feature type="region of interest" description="Disordered" evidence="1">
    <location>
        <begin position="1"/>
        <end position="36"/>
    </location>
</feature>
<dbReference type="InterPro" id="IPR010982">
    <property type="entry name" value="Lambda_DNA-bd_dom_sf"/>
</dbReference>
<dbReference type="AlphaFoldDB" id="A0A3A9ZFA3"/>
<dbReference type="Pfam" id="PF17765">
    <property type="entry name" value="MLTR_LBD"/>
    <property type="match status" value="1"/>
</dbReference>
<dbReference type="OrthoDB" id="3542608at2"/>
<feature type="domain" description="HTH cro/C1-type" evidence="2">
    <location>
        <begin position="14"/>
        <end position="86"/>
    </location>
</feature>
<dbReference type="EMBL" id="RBAL01000001">
    <property type="protein sequence ID" value="RKN47028.1"/>
    <property type="molecule type" value="Genomic_DNA"/>
</dbReference>
<organism evidence="3 4">
    <name type="scientific">Streptomyces hoynatensis</name>
    <dbReference type="NCBI Taxonomy" id="1141874"/>
    <lineage>
        <taxon>Bacteria</taxon>
        <taxon>Bacillati</taxon>
        <taxon>Actinomycetota</taxon>
        <taxon>Actinomycetes</taxon>
        <taxon>Kitasatosporales</taxon>
        <taxon>Streptomycetaceae</taxon>
        <taxon>Streptomyces</taxon>
    </lineage>
</organism>
<protein>
    <submittedName>
        <fullName evidence="3">XRE family transcriptional regulator</fullName>
    </submittedName>
</protein>
<keyword evidence="4" id="KW-1185">Reference proteome</keyword>
<proteinExistence type="predicted"/>
<feature type="compositionally biased region" description="Basic and acidic residues" evidence="1">
    <location>
        <begin position="7"/>
        <end position="26"/>
    </location>
</feature>
<name>A0A3A9ZFA3_9ACTN</name>
<dbReference type="PANTHER" id="PTHR35010:SF2">
    <property type="entry name" value="BLL4672 PROTEIN"/>
    <property type="match status" value="1"/>
</dbReference>
<dbReference type="PANTHER" id="PTHR35010">
    <property type="entry name" value="BLL4672 PROTEIN-RELATED"/>
    <property type="match status" value="1"/>
</dbReference>
<accession>A0A3A9ZFA3</accession>
<dbReference type="Proteomes" id="UP000272474">
    <property type="component" value="Unassembled WGS sequence"/>
</dbReference>
<dbReference type="InterPro" id="IPR001387">
    <property type="entry name" value="Cro/C1-type_HTH"/>
</dbReference>
<dbReference type="Gene3D" id="3.30.450.180">
    <property type="match status" value="1"/>
</dbReference>
<evidence type="ECO:0000256" key="1">
    <source>
        <dbReference type="SAM" id="MobiDB-lite"/>
    </source>
</evidence>
<dbReference type="CDD" id="cd00093">
    <property type="entry name" value="HTH_XRE"/>
    <property type="match status" value="1"/>
</dbReference>
<evidence type="ECO:0000313" key="4">
    <source>
        <dbReference type="Proteomes" id="UP000272474"/>
    </source>
</evidence>
<evidence type="ECO:0000259" key="2">
    <source>
        <dbReference type="SMART" id="SM00530"/>
    </source>
</evidence>
<dbReference type="SUPFAM" id="SSF47413">
    <property type="entry name" value="lambda repressor-like DNA-binding domains"/>
    <property type="match status" value="1"/>
</dbReference>
<dbReference type="Gene3D" id="1.10.260.40">
    <property type="entry name" value="lambda repressor-like DNA-binding domains"/>
    <property type="match status" value="1"/>
</dbReference>
<dbReference type="SMART" id="SM00530">
    <property type="entry name" value="HTH_XRE"/>
    <property type="match status" value="1"/>
</dbReference>
<dbReference type="Pfam" id="PF13560">
    <property type="entry name" value="HTH_31"/>
    <property type="match status" value="1"/>
</dbReference>